<accession>A0ACB8B3L8</accession>
<sequence length="800" mass="85961">NQVRFTLPRAYMQRYGQAPTHNIFNSIAHEDVPFTMDVFVQQAGRIRSVSSPSGLSIAVNHGRPAHVDASVGPDANFATLSVRRTDVSSPSKDVILVITADGLDKPRAFIEAHPSPDHQTDAIGLTLVPRFKPIESPHGMEYIFVVDRSGSMRGVKLKMTRAALTVLLKGLLSKGTLFNIFSFGSTVTSLWSNSRLYDQNTVDMAMNHINEMTANYGGTEIARALDAVYQSLPARLSKPVSIFLLTDGGAWDVEGCMSKTKTAIHNCASDSMFMRVFTVGMGSGASTETCDGIARAGGGTSVYIINSEEQYIGKCARLVSAARMAPVVNVEVTWQAPQLQRERSVTPGETINLFEPDVEHETNDLGPLAGIRQAPSIIPSLFPSTRLQIFAIVPRDTTTHESVIKITGFVPATSTPVEVRVPVQNTTRPPGTAFMHTCAAKVLIAELEESGEPDAQKTDIIRLGTTYGLTSRFTSFIAVDNSQGLPVPVDETEYGNQAAAVPGFPAYAAAYQVQAFGMTPNAGPSRSYVPISPPPAAFAFGGPPSPHRMPSLWAPSSPYHQANGFPAHAGGFQFHTSGMTPNTGLSRSSVPTSPGYVLAECREHEMSVPPQHSSTMTAPQPPVGMLHLRSPAARPPGPAVAEVSASRVKRARRSYTDDAPLAHRFTGYTDDAPPAHRLRRGGWVEDSGKDDKMVNTKEEVLLTLARLQLFDGGFGSNSPSVIDLLNNLGGDTAQVVLQKYGLGDEVAAAFLAWAWMSLCCGVEADGMKEKADLWLQGSVQGIDVDAVQHELLGIIAFRPL</sequence>
<organism evidence="1 2">
    <name type="scientific">Leucogyrophana mollusca</name>
    <dbReference type="NCBI Taxonomy" id="85980"/>
    <lineage>
        <taxon>Eukaryota</taxon>
        <taxon>Fungi</taxon>
        <taxon>Dikarya</taxon>
        <taxon>Basidiomycota</taxon>
        <taxon>Agaricomycotina</taxon>
        <taxon>Agaricomycetes</taxon>
        <taxon>Agaricomycetidae</taxon>
        <taxon>Boletales</taxon>
        <taxon>Boletales incertae sedis</taxon>
        <taxon>Leucogyrophana</taxon>
    </lineage>
</organism>
<feature type="non-terminal residue" evidence="1">
    <location>
        <position position="1"/>
    </location>
</feature>
<gene>
    <name evidence="1" type="ORF">BV22DRAFT_1040192</name>
</gene>
<evidence type="ECO:0000313" key="1">
    <source>
        <dbReference type="EMBL" id="KAH7920144.1"/>
    </source>
</evidence>
<keyword evidence="2" id="KW-1185">Reference proteome</keyword>
<dbReference type="EMBL" id="MU266601">
    <property type="protein sequence ID" value="KAH7920144.1"/>
    <property type="molecule type" value="Genomic_DNA"/>
</dbReference>
<name>A0ACB8B3L8_9AGAM</name>
<reference evidence="1" key="1">
    <citation type="journal article" date="2021" name="New Phytol.">
        <title>Evolutionary innovations through gain and loss of genes in the ectomycorrhizal Boletales.</title>
        <authorList>
            <person name="Wu G."/>
            <person name="Miyauchi S."/>
            <person name="Morin E."/>
            <person name="Kuo A."/>
            <person name="Drula E."/>
            <person name="Varga T."/>
            <person name="Kohler A."/>
            <person name="Feng B."/>
            <person name="Cao Y."/>
            <person name="Lipzen A."/>
            <person name="Daum C."/>
            <person name="Hundley H."/>
            <person name="Pangilinan J."/>
            <person name="Johnson J."/>
            <person name="Barry K."/>
            <person name="LaButti K."/>
            <person name="Ng V."/>
            <person name="Ahrendt S."/>
            <person name="Min B."/>
            <person name="Choi I.G."/>
            <person name="Park H."/>
            <person name="Plett J.M."/>
            <person name="Magnuson J."/>
            <person name="Spatafora J.W."/>
            <person name="Nagy L.G."/>
            <person name="Henrissat B."/>
            <person name="Grigoriev I.V."/>
            <person name="Yang Z.L."/>
            <person name="Xu J."/>
            <person name="Martin F.M."/>
        </authorList>
    </citation>
    <scope>NUCLEOTIDE SEQUENCE</scope>
    <source>
        <strain evidence="1">KUC20120723A-06</strain>
    </source>
</reference>
<protein>
    <submittedName>
        <fullName evidence="1">Uncharacterized protein</fullName>
    </submittedName>
</protein>
<proteinExistence type="predicted"/>
<evidence type="ECO:0000313" key="2">
    <source>
        <dbReference type="Proteomes" id="UP000790709"/>
    </source>
</evidence>
<comment type="caution">
    <text evidence="1">The sequence shown here is derived from an EMBL/GenBank/DDBJ whole genome shotgun (WGS) entry which is preliminary data.</text>
</comment>
<dbReference type="Proteomes" id="UP000790709">
    <property type="component" value="Unassembled WGS sequence"/>
</dbReference>